<organism evidence="2 3">
    <name type="scientific">Anseongella ginsenosidimutans</name>
    <dbReference type="NCBI Taxonomy" id="496056"/>
    <lineage>
        <taxon>Bacteria</taxon>
        <taxon>Pseudomonadati</taxon>
        <taxon>Bacteroidota</taxon>
        <taxon>Sphingobacteriia</taxon>
        <taxon>Sphingobacteriales</taxon>
        <taxon>Sphingobacteriaceae</taxon>
        <taxon>Anseongella</taxon>
    </lineage>
</organism>
<keyword evidence="3" id="KW-1185">Reference proteome</keyword>
<keyword evidence="2" id="KW-0430">Lectin</keyword>
<dbReference type="RefSeq" id="WP_132128479.1">
    <property type="nucleotide sequence ID" value="NZ_CP042432.1"/>
</dbReference>
<accession>A0A4R3KSZ0</accession>
<sequence length="247" mass="27752">MISLKKRAMKALAAAALMVLAAGCDKKLEDDKPDFSSNLIHYFPFSGNGVDDVSGQEFDMHGITYLSDRKGTENSSAFFNGFSGWMDISVGLKEKAGTLSFWIYPCLCKENNPLFVKKSVESDPYFGKYYVGYSEEGRIEAMCNGKWNVETDIVIQANQWYNVVLRWDDASGIVDIFVNGKKKLSKEYTVDASALPDDATPAYLGKILHKPEEGGAVETVYYKGKLDDVRLYNIWLPYEEIEALYTE</sequence>
<gene>
    <name evidence="2" type="ORF">EDD80_103116</name>
</gene>
<name>A0A4R3KSZ0_9SPHI</name>
<feature type="signal peptide" evidence="1">
    <location>
        <begin position="1"/>
        <end position="21"/>
    </location>
</feature>
<dbReference type="OrthoDB" id="799793at2"/>
<comment type="caution">
    <text evidence="2">The sequence shown here is derived from an EMBL/GenBank/DDBJ whole genome shotgun (WGS) entry which is preliminary data.</text>
</comment>
<feature type="chain" id="PRO_5020227780" evidence="1">
    <location>
        <begin position="22"/>
        <end position="247"/>
    </location>
</feature>
<protein>
    <submittedName>
        <fullName evidence="2">Concanavalin A-like lectin/glucanase superfamily protein</fullName>
    </submittedName>
</protein>
<dbReference type="AlphaFoldDB" id="A0A4R3KSZ0"/>
<keyword evidence="1" id="KW-0732">Signal</keyword>
<dbReference type="EMBL" id="SMAD01000003">
    <property type="protein sequence ID" value="TCS88254.1"/>
    <property type="molecule type" value="Genomic_DNA"/>
</dbReference>
<evidence type="ECO:0000256" key="1">
    <source>
        <dbReference type="SAM" id="SignalP"/>
    </source>
</evidence>
<dbReference type="Pfam" id="PF13385">
    <property type="entry name" value="Laminin_G_3"/>
    <property type="match status" value="1"/>
</dbReference>
<dbReference type="InterPro" id="IPR013320">
    <property type="entry name" value="ConA-like_dom_sf"/>
</dbReference>
<reference evidence="2 3" key="1">
    <citation type="submission" date="2019-03" db="EMBL/GenBank/DDBJ databases">
        <title>Genomic Encyclopedia of Type Strains, Phase IV (KMG-IV): sequencing the most valuable type-strain genomes for metagenomic binning, comparative biology and taxonomic classification.</title>
        <authorList>
            <person name="Goeker M."/>
        </authorList>
    </citation>
    <scope>NUCLEOTIDE SEQUENCE [LARGE SCALE GENOMIC DNA]</scope>
    <source>
        <strain evidence="2 3">DSM 21100</strain>
    </source>
</reference>
<dbReference type="GO" id="GO:0005975">
    <property type="term" value="P:carbohydrate metabolic process"/>
    <property type="evidence" value="ECO:0007669"/>
    <property type="project" value="UniProtKB-ARBA"/>
</dbReference>
<evidence type="ECO:0000313" key="2">
    <source>
        <dbReference type="EMBL" id="TCS88254.1"/>
    </source>
</evidence>
<dbReference type="Proteomes" id="UP000295807">
    <property type="component" value="Unassembled WGS sequence"/>
</dbReference>
<evidence type="ECO:0000313" key="3">
    <source>
        <dbReference type="Proteomes" id="UP000295807"/>
    </source>
</evidence>
<proteinExistence type="predicted"/>
<dbReference type="GO" id="GO:0030246">
    <property type="term" value="F:carbohydrate binding"/>
    <property type="evidence" value="ECO:0007669"/>
    <property type="project" value="UniProtKB-KW"/>
</dbReference>
<dbReference type="PROSITE" id="PS51257">
    <property type="entry name" value="PROKAR_LIPOPROTEIN"/>
    <property type="match status" value="1"/>
</dbReference>
<dbReference type="Gene3D" id="2.60.120.200">
    <property type="match status" value="1"/>
</dbReference>
<dbReference type="SUPFAM" id="SSF49899">
    <property type="entry name" value="Concanavalin A-like lectins/glucanases"/>
    <property type="match status" value="1"/>
</dbReference>
<dbReference type="GO" id="GO:0004553">
    <property type="term" value="F:hydrolase activity, hydrolyzing O-glycosyl compounds"/>
    <property type="evidence" value="ECO:0007669"/>
    <property type="project" value="UniProtKB-ARBA"/>
</dbReference>